<protein>
    <submittedName>
        <fullName evidence="2">Uncharacterized protein</fullName>
    </submittedName>
</protein>
<comment type="caution">
    <text evidence="2">The sequence shown here is derived from an EMBL/GenBank/DDBJ whole genome shotgun (WGS) entry which is preliminary data.</text>
</comment>
<accession>A0A9D4L9R2</accession>
<name>A0A9D4L9R2_DREPO</name>
<evidence type="ECO:0000256" key="1">
    <source>
        <dbReference type="SAM" id="SignalP"/>
    </source>
</evidence>
<organism evidence="2 3">
    <name type="scientific">Dreissena polymorpha</name>
    <name type="common">Zebra mussel</name>
    <name type="synonym">Mytilus polymorpha</name>
    <dbReference type="NCBI Taxonomy" id="45954"/>
    <lineage>
        <taxon>Eukaryota</taxon>
        <taxon>Metazoa</taxon>
        <taxon>Spiralia</taxon>
        <taxon>Lophotrochozoa</taxon>
        <taxon>Mollusca</taxon>
        <taxon>Bivalvia</taxon>
        <taxon>Autobranchia</taxon>
        <taxon>Heteroconchia</taxon>
        <taxon>Euheterodonta</taxon>
        <taxon>Imparidentia</taxon>
        <taxon>Neoheterodontei</taxon>
        <taxon>Myida</taxon>
        <taxon>Dreissenoidea</taxon>
        <taxon>Dreissenidae</taxon>
        <taxon>Dreissena</taxon>
    </lineage>
</organism>
<evidence type="ECO:0000313" key="3">
    <source>
        <dbReference type="Proteomes" id="UP000828390"/>
    </source>
</evidence>
<feature type="signal peptide" evidence="1">
    <location>
        <begin position="1"/>
        <end position="21"/>
    </location>
</feature>
<dbReference type="Proteomes" id="UP000828390">
    <property type="component" value="Unassembled WGS sequence"/>
</dbReference>
<proteinExistence type="predicted"/>
<gene>
    <name evidence="2" type="ORF">DPMN_095599</name>
</gene>
<evidence type="ECO:0000313" key="2">
    <source>
        <dbReference type="EMBL" id="KAH3853076.1"/>
    </source>
</evidence>
<reference evidence="2" key="1">
    <citation type="journal article" date="2019" name="bioRxiv">
        <title>The Genome of the Zebra Mussel, Dreissena polymorpha: A Resource for Invasive Species Research.</title>
        <authorList>
            <person name="McCartney M.A."/>
            <person name="Auch B."/>
            <person name="Kono T."/>
            <person name="Mallez S."/>
            <person name="Zhang Y."/>
            <person name="Obille A."/>
            <person name="Becker A."/>
            <person name="Abrahante J.E."/>
            <person name="Garbe J."/>
            <person name="Badalamenti J.P."/>
            <person name="Herman A."/>
            <person name="Mangelson H."/>
            <person name="Liachko I."/>
            <person name="Sullivan S."/>
            <person name="Sone E.D."/>
            <person name="Koren S."/>
            <person name="Silverstein K.A.T."/>
            <person name="Beckman K.B."/>
            <person name="Gohl D.M."/>
        </authorList>
    </citation>
    <scope>NUCLEOTIDE SEQUENCE</scope>
    <source>
        <strain evidence="2">Duluth1</strain>
        <tissue evidence="2">Whole animal</tissue>
    </source>
</reference>
<keyword evidence="1" id="KW-0732">Signal</keyword>
<feature type="chain" id="PRO_5038541562" evidence="1">
    <location>
        <begin position="22"/>
        <end position="60"/>
    </location>
</feature>
<dbReference type="AlphaFoldDB" id="A0A9D4L9R2"/>
<keyword evidence="3" id="KW-1185">Reference proteome</keyword>
<reference evidence="2" key="2">
    <citation type="submission" date="2020-11" db="EMBL/GenBank/DDBJ databases">
        <authorList>
            <person name="McCartney M.A."/>
            <person name="Auch B."/>
            <person name="Kono T."/>
            <person name="Mallez S."/>
            <person name="Becker A."/>
            <person name="Gohl D.M."/>
            <person name="Silverstein K.A.T."/>
            <person name="Koren S."/>
            <person name="Bechman K.B."/>
            <person name="Herman A."/>
            <person name="Abrahante J.E."/>
            <person name="Garbe J."/>
        </authorList>
    </citation>
    <scope>NUCLEOTIDE SEQUENCE</scope>
    <source>
        <strain evidence="2">Duluth1</strain>
        <tissue evidence="2">Whole animal</tissue>
    </source>
</reference>
<dbReference type="EMBL" id="JAIWYP010000003">
    <property type="protein sequence ID" value="KAH3853076.1"/>
    <property type="molecule type" value="Genomic_DNA"/>
</dbReference>
<sequence>MKVAPKLTILIVIVKFFGTTGEDKPLKRTPLCSQYRNWTASPMFGGYLRPCYVPFMKDAA</sequence>